<dbReference type="InterPro" id="IPR025502">
    <property type="entry name" value="TldD"/>
</dbReference>
<feature type="domain" description="Metalloprotease TldD/E N-terminal" evidence="5">
    <location>
        <begin position="38"/>
        <end position="102"/>
    </location>
</feature>
<evidence type="ECO:0000259" key="7">
    <source>
        <dbReference type="Pfam" id="PF19290"/>
    </source>
</evidence>
<dbReference type="InterPro" id="IPR051463">
    <property type="entry name" value="Peptidase_U62_metallo"/>
</dbReference>
<dbReference type="EC" id="3.4.24.-" evidence="8"/>
<name>A0ABV7AWJ2_9GAMM</name>
<sequence>MSELVLPVSQQLLGPGGLDLDALPALLGELAGPGIDAADLYFQSLVSESWLLEDGIVKDGSFHLDQGVGVRAQSGDKTGFAYSNAITEEALRQAAQAARSIARAGKQGRVQAFASPQVQRLYTSSNPLEVIDRAEKVELLKRIDAATRALDPRIKQVTVSLAGTWEHILVAASDGSLSADVRPLVRFNVSVIVEQNGRRERGGQGGGGRTDYRYFLEEDRAMGYAREALRQALVNLEAVPAPAGTLPVVLGPGWSGVLLHEAVGHGLEGDFNRKGSSAYSGRIGERVASSLCTIVDDGTLAGRRGSLSVDDEGTPTQCTTLIEKGVLKGYMQDKLNARLMGVSPTGNGRRESYSHLPMPRMTNTYMLAGDSDPAEIIASVKKGLFCASLGGGQVDITSGKFVFSTSEAYLIEDGRITAPVKGATLIGNGPEVMNRVSMVGNDLALDSGVGTCGKDGQSVPVGVGQPTLKIDAITVGGTGA</sequence>
<dbReference type="GO" id="GO:0008237">
    <property type="term" value="F:metallopeptidase activity"/>
    <property type="evidence" value="ECO:0007669"/>
    <property type="project" value="UniProtKB-KW"/>
</dbReference>
<dbReference type="NCBIfam" id="NF008006">
    <property type="entry name" value="PRK10735.1"/>
    <property type="match status" value="1"/>
</dbReference>
<dbReference type="RefSeq" id="WP_377815885.1">
    <property type="nucleotide sequence ID" value="NZ_JBHRSJ010000034.1"/>
</dbReference>
<keyword evidence="3 8" id="KW-0378">Hydrolase</keyword>
<proteinExistence type="inferred from homology"/>
<dbReference type="InterPro" id="IPR002510">
    <property type="entry name" value="Metalloprtase-TldD/E_N"/>
</dbReference>
<keyword evidence="9" id="KW-1185">Reference proteome</keyword>
<reference evidence="9" key="1">
    <citation type="journal article" date="2019" name="Int. J. Syst. Evol. Microbiol.">
        <title>The Global Catalogue of Microorganisms (GCM) 10K type strain sequencing project: providing services to taxonomists for standard genome sequencing and annotation.</title>
        <authorList>
            <consortium name="The Broad Institute Genomics Platform"/>
            <consortium name="The Broad Institute Genome Sequencing Center for Infectious Disease"/>
            <person name="Wu L."/>
            <person name="Ma J."/>
        </authorList>
    </citation>
    <scope>NUCLEOTIDE SEQUENCE [LARGE SCALE GENOMIC DNA]</scope>
    <source>
        <strain evidence="9">KCTC 62195</strain>
    </source>
</reference>
<dbReference type="Gene3D" id="3.30.2290.10">
    <property type="entry name" value="PmbA/TldD superfamily"/>
    <property type="match status" value="1"/>
</dbReference>
<evidence type="ECO:0000256" key="2">
    <source>
        <dbReference type="ARBA" id="ARBA00022670"/>
    </source>
</evidence>
<evidence type="ECO:0000313" key="9">
    <source>
        <dbReference type="Proteomes" id="UP001595457"/>
    </source>
</evidence>
<feature type="domain" description="Metalloprotease TldD/E central" evidence="7">
    <location>
        <begin position="127"/>
        <end position="236"/>
    </location>
</feature>
<evidence type="ECO:0000259" key="5">
    <source>
        <dbReference type="Pfam" id="PF01523"/>
    </source>
</evidence>
<accession>A0ABV7AWJ2</accession>
<organism evidence="8 9">
    <name type="scientific">Azotobacter bryophylli</name>
    <dbReference type="NCBI Taxonomy" id="1986537"/>
    <lineage>
        <taxon>Bacteria</taxon>
        <taxon>Pseudomonadati</taxon>
        <taxon>Pseudomonadota</taxon>
        <taxon>Gammaproteobacteria</taxon>
        <taxon>Pseudomonadales</taxon>
        <taxon>Pseudomonadaceae</taxon>
        <taxon>Azotobacter</taxon>
    </lineage>
</organism>
<keyword evidence="2" id="KW-0645">Protease</keyword>
<dbReference type="EMBL" id="JBHRSJ010000034">
    <property type="protein sequence ID" value="MFC2973949.1"/>
    <property type="molecule type" value="Genomic_DNA"/>
</dbReference>
<keyword evidence="4 8" id="KW-0482">Metalloprotease</keyword>
<dbReference type="Pfam" id="PF19290">
    <property type="entry name" value="PmbA_TldD_2nd"/>
    <property type="match status" value="1"/>
</dbReference>
<evidence type="ECO:0000313" key="8">
    <source>
        <dbReference type="EMBL" id="MFC2973949.1"/>
    </source>
</evidence>
<dbReference type="InterPro" id="IPR045570">
    <property type="entry name" value="Metalloprtase-TldD/E_cen_dom"/>
</dbReference>
<dbReference type="PANTHER" id="PTHR30624">
    <property type="entry name" value="UNCHARACTERIZED PROTEIN TLDD AND PMBA"/>
    <property type="match status" value="1"/>
</dbReference>
<dbReference type="SUPFAM" id="SSF111283">
    <property type="entry name" value="Putative modulator of DNA gyrase, PmbA/TldD"/>
    <property type="match status" value="1"/>
</dbReference>
<dbReference type="InterPro" id="IPR035068">
    <property type="entry name" value="TldD/PmbA_N"/>
</dbReference>
<evidence type="ECO:0000259" key="6">
    <source>
        <dbReference type="Pfam" id="PF19289"/>
    </source>
</evidence>
<evidence type="ECO:0000256" key="4">
    <source>
        <dbReference type="ARBA" id="ARBA00023049"/>
    </source>
</evidence>
<evidence type="ECO:0000256" key="3">
    <source>
        <dbReference type="ARBA" id="ARBA00022801"/>
    </source>
</evidence>
<dbReference type="Pfam" id="PF01523">
    <property type="entry name" value="PmbA_TldD_1st"/>
    <property type="match status" value="1"/>
</dbReference>
<feature type="domain" description="Metalloprotease TldD/E C-terminal" evidence="6">
    <location>
        <begin position="244"/>
        <end position="477"/>
    </location>
</feature>
<dbReference type="PIRSF" id="PIRSF004919">
    <property type="entry name" value="TldD"/>
    <property type="match status" value="1"/>
</dbReference>
<dbReference type="InterPro" id="IPR036059">
    <property type="entry name" value="TldD/PmbA_sf"/>
</dbReference>
<evidence type="ECO:0000256" key="1">
    <source>
        <dbReference type="ARBA" id="ARBA00005836"/>
    </source>
</evidence>
<dbReference type="PANTHER" id="PTHR30624:SF4">
    <property type="entry name" value="METALLOPROTEASE TLDD"/>
    <property type="match status" value="1"/>
</dbReference>
<dbReference type="InterPro" id="IPR045569">
    <property type="entry name" value="Metalloprtase-TldD/E_C"/>
</dbReference>
<dbReference type="Pfam" id="PF19289">
    <property type="entry name" value="PmbA_TldD_3rd"/>
    <property type="match status" value="1"/>
</dbReference>
<protein>
    <submittedName>
        <fullName evidence="8">Metalloprotease TldD</fullName>
        <ecNumber evidence="8">3.4.24.-</ecNumber>
    </submittedName>
</protein>
<comment type="similarity">
    <text evidence="1">Belongs to the peptidase U62 family.</text>
</comment>
<dbReference type="Proteomes" id="UP001595457">
    <property type="component" value="Unassembled WGS sequence"/>
</dbReference>
<comment type="caution">
    <text evidence="8">The sequence shown here is derived from an EMBL/GenBank/DDBJ whole genome shotgun (WGS) entry which is preliminary data.</text>
</comment>
<gene>
    <name evidence="8" type="primary">tldD</name>
    <name evidence="8" type="ORF">ACFOJE_17240</name>
</gene>